<organism evidence="1 2">
    <name type="scientific">Seinonella peptonophila</name>
    <dbReference type="NCBI Taxonomy" id="112248"/>
    <lineage>
        <taxon>Bacteria</taxon>
        <taxon>Bacillati</taxon>
        <taxon>Bacillota</taxon>
        <taxon>Bacilli</taxon>
        <taxon>Bacillales</taxon>
        <taxon>Thermoactinomycetaceae</taxon>
        <taxon>Seinonella</taxon>
    </lineage>
</organism>
<sequence length="116" mass="13344">MICIIDNGLSGGEARNNVVQRFVYRLDDREEAIRACELLGIAPTSENIELLTSRTVMESDDFLMKDFDGHVGLVRFPLDQLNPRLYRCFNTTDPALLQEREKQFGRYHHGKVVEQS</sequence>
<evidence type="ECO:0000313" key="2">
    <source>
        <dbReference type="Proteomes" id="UP000184476"/>
    </source>
</evidence>
<dbReference type="EMBL" id="FQVL01000023">
    <property type="protein sequence ID" value="SHF41305.1"/>
    <property type="molecule type" value="Genomic_DNA"/>
</dbReference>
<gene>
    <name evidence="1" type="ORF">SAMN05444392_12311</name>
</gene>
<keyword evidence="2" id="KW-1185">Reference proteome</keyword>
<reference evidence="1 2" key="1">
    <citation type="submission" date="2016-11" db="EMBL/GenBank/DDBJ databases">
        <authorList>
            <person name="Jaros S."/>
            <person name="Januszkiewicz K."/>
            <person name="Wedrychowicz H."/>
        </authorList>
    </citation>
    <scope>NUCLEOTIDE SEQUENCE [LARGE SCALE GENOMIC DNA]</scope>
    <source>
        <strain evidence="1 2">DSM 44666</strain>
    </source>
</reference>
<protein>
    <submittedName>
        <fullName evidence="1">Uncharacterized protein</fullName>
    </submittedName>
</protein>
<dbReference type="RefSeq" id="WP_073158518.1">
    <property type="nucleotide sequence ID" value="NZ_FQVL01000023.1"/>
</dbReference>
<proteinExistence type="predicted"/>
<dbReference type="Proteomes" id="UP000184476">
    <property type="component" value="Unassembled WGS sequence"/>
</dbReference>
<accession>A0A1M5BFV8</accession>
<dbReference type="STRING" id="112248.SAMN05444392_12311"/>
<evidence type="ECO:0000313" key="1">
    <source>
        <dbReference type="EMBL" id="SHF41305.1"/>
    </source>
</evidence>
<dbReference type="AlphaFoldDB" id="A0A1M5BFV8"/>
<name>A0A1M5BFV8_9BACL</name>